<accession>A0A368QKR4</accession>
<sequence length="113" mass="12258">MLISPPSSSPPILCCCPSRSQAHSLLPSSSFAATWNSDRNPTACSCGTELMHRNHRWRIGRVQSVSATWAAQATSPFVTQKKKPPRLSRSTHLLPCRHARSALFSLGSLTACA</sequence>
<dbReference type="AlphaFoldDB" id="A0A368QKR4"/>
<dbReference type="EMBL" id="CM003530">
    <property type="protein sequence ID" value="RCV18567.1"/>
    <property type="molecule type" value="Genomic_DNA"/>
</dbReference>
<reference evidence="1" key="2">
    <citation type="submission" date="2015-07" db="EMBL/GenBank/DDBJ databases">
        <authorList>
            <person name="Noorani M."/>
        </authorList>
    </citation>
    <scope>NUCLEOTIDE SEQUENCE</scope>
    <source>
        <strain evidence="1">Yugu1</strain>
    </source>
</reference>
<proteinExistence type="predicted"/>
<reference evidence="1" key="1">
    <citation type="journal article" date="2012" name="Nat. Biotechnol.">
        <title>Reference genome sequence of the model plant Setaria.</title>
        <authorList>
            <person name="Bennetzen J.L."/>
            <person name="Schmutz J."/>
            <person name="Wang H."/>
            <person name="Percifield R."/>
            <person name="Hawkins J."/>
            <person name="Pontaroli A.C."/>
            <person name="Estep M."/>
            <person name="Feng L."/>
            <person name="Vaughn J.N."/>
            <person name="Grimwood J."/>
            <person name="Jenkins J."/>
            <person name="Barry K."/>
            <person name="Lindquist E."/>
            <person name="Hellsten U."/>
            <person name="Deshpande S."/>
            <person name="Wang X."/>
            <person name="Wu X."/>
            <person name="Mitros T."/>
            <person name="Triplett J."/>
            <person name="Yang X."/>
            <person name="Ye C.Y."/>
            <person name="Mauro-Herrera M."/>
            <person name="Wang L."/>
            <person name="Li P."/>
            <person name="Sharma M."/>
            <person name="Sharma R."/>
            <person name="Ronald P.C."/>
            <person name="Panaud O."/>
            <person name="Kellogg E.A."/>
            <person name="Brutnell T.P."/>
            <person name="Doust A.N."/>
            <person name="Tuskan G.A."/>
            <person name="Rokhsar D."/>
            <person name="Devos K.M."/>
        </authorList>
    </citation>
    <scope>NUCLEOTIDE SEQUENCE [LARGE SCALE GENOMIC DNA]</scope>
    <source>
        <strain evidence="1">Yugu1</strain>
    </source>
</reference>
<organism evidence="1">
    <name type="scientific">Setaria italica</name>
    <name type="common">Foxtail millet</name>
    <name type="synonym">Panicum italicum</name>
    <dbReference type="NCBI Taxonomy" id="4555"/>
    <lineage>
        <taxon>Eukaryota</taxon>
        <taxon>Viridiplantae</taxon>
        <taxon>Streptophyta</taxon>
        <taxon>Embryophyta</taxon>
        <taxon>Tracheophyta</taxon>
        <taxon>Spermatophyta</taxon>
        <taxon>Magnoliopsida</taxon>
        <taxon>Liliopsida</taxon>
        <taxon>Poales</taxon>
        <taxon>Poaceae</taxon>
        <taxon>PACMAD clade</taxon>
        <taxon>Panicoideae</taxon>
        <taxon>Panicodae</taxon>
        <taxon>Paniceae</taxon>
        <taxon>Cenchrinae</taxon>
        <taxon>Setaria</taxon>
    </lineage>
</organism>
<evidence type="ECO:0000313" key="1">
    <source>
        <dbReference type="EMBL" id="RCV18567.1"/>
    </source>
</evidence>
<gene>
    <name evidence="1" type="ORF">SETIT_3G311500v2</name>
</gene>
<protein>
    <submittedName>
        <fullName evidence="1">Uncharacterized protein</fullName>
    </submittedName>
</protein>
<name>A0A368QKR4_SETIT</name>